<name>A0A7S0F958_9DINO</name>
<keyword evidence="1" id="KW-1133">Transmembrane helix</keyword>
<keyword evidence="1" id="KW-0812">Transmembrane</keyword>
<dbReference type="AlphaFoldDB" id="A0A7S0F958"/>
<gene>
    <name evidence="2" type="ORF">PBAH0796_LOCUS2293</name>
</gene>
<dbReference type="InterPro" id="IPR031563">
    <property type="entry name" value="MOT1/MOT2"/>
</dbReference>
<dbReference type="GO" id="GO:0015098">
    <property type="term" value="F:molybdate ion transmembrane transporter activity"/>
    <property type="evidence" value="ECO:0007669"/>
    <property type="project" value="InterPro"/>
</dbReference>
<dbReference type="PANTHER" id="PTHR31970">
    <property type="match status" value="1"/>
</dbReference>
<protein>
    <recommendedName>
        <fullName evidence="3">Sulfate transporter</fullName>
    </recommendedName>
</protein>
<reference evidence="2" key="1">
    <citation type="submission" date="2021-01" db="EMBL/GenBank/DDBJ databases">
        <authorList>
            <person name="Corre E."/>
            <person name="Pelletier E."/>
            <person name="Niang G."/>
            <person name="Scheremetjew M."/>
            <person name="Finn R."/>
            <person name="Kale V."/>
            <person name="Holt S."/>
            <person name="Cochrane G."/>
            <person name="Meng A."/>
            <person name="Brown T."/>
            <person name="Cohen L."/>
        </authorList>
    </citation>
    <scope>NUCLEOTIDE SEQUENCE</scope>
    <source>
        <strain evidence="2">Pbaha01</strain>
    </source>
</reference>
<feature type="transmembrane region" description="Helical" evidence="1">
    <location>
        <begin position="42"/>
        <end position="59"/>
    </location>
</feature>
<keyword evidence="1" id="KW-0472">Membrane</keyword>
<dbReference type="EMBL" id="HBEG01003900">
    <property type="protein sequence ID" value="CAD8346555.1"/>
    <property type="molecule type" value="Transcribed_RNA"/>
</dbReference>
<feature type="transmembrane region" description="Helical" evidence="1">
    <location>
        <begin position="18"/>
        <end position="36"/>
    </location>
</feature>
<organism evidence="2">
    <name type="scientific">Pyrodinium bahamense</name>
    <dbReference type="NCBI Taxonomy" id="73915"/>
    <lineage>
        <taxon>Eukaryota</taxon>
        <taxon>Sar</taxon>
        <taxon>Alveolata</taxon>
        <taxon>Dinophyceae</taxon>
        <taxon>Gonyaulacales</taxon>
        <taxon>Pyrocystaceae</taxon>
        <taxon>Pyrodinium</taxon>
    </lineage>
</organism>
<proteinExistence type="predicted"/>
<dbReference type="PANTHER" id="PTHR31970:SF9">
    <property type="entry name" value="MOLYBDATE TRANSPORTER 2"/>
    <property type="match status" value="1"/>
</dbReference>
<evidence type="ECO:0000256" key="1">
    <source>
        <dbReference type="SAM" id="Phobius"/>
    </source>
</evidence>
<sequence>MAAQGCGYWHGRQWLDGVDCKLTALACLVLTLVLMLRTRLPTALIIFTLGLGLTIIKMVHDGASFGFGAFEWEVIVPHGAEWLDGLVEGALPQLPLTTLNSVISICALSAELFGRPEDGGKGATRVSVACSVGLMNLVGCWFGGMPSCHGAGGLAGQYRFGARSGMSILMLGTAKIVVALSFGQTLNELIVAYPMTVLGVLLLFAGVELASVGARSLRASEAFEEDLLPCFVTAGAYIGTKNMALGVSAGLIASAVLRLEWESIGSLVSATRRSTTADAEPQHKSVSDGSVGVMTSTGQPAAVSAAGGICVLAADGPQALSGAGDPWCCCKWHLQW</sequence>
<feature type="transmembrane region" description="Helical" evidence="1">
    <location>
        <begin position="166"/>
        <end position="184"/>
    </location>
</feature>
<evidence type="ECO:0000313" key="2">
    <source>
        <dbReference type="EMBL" id="CAD8346555.1"/>
    </source>
</evidence>
<feature type="transmembrane region" description="Helical" evidence="1">
    <location>
        <begin position="190"/>
        <end position="210"/>
    </location>
</feature>
<evidence type="ECO:0008006" key="3">
    <source>
        <dbReference type="Google" id="ProtNLM"/>
    </source>
</evidence>
<dbReference type="Pfam" id="PF16983">
    <property type="entry name" value="MFS_MOT1"/>
    <property type="match status" value="1"/>
</dbReference>
<accession>A0A7S0F958</accession>